<gene>
    <name evidence="18" type="ORF">ELE36_08590</name>
</gene>
<dbReference type="PIRSF" id="PIRSF000977">
    <property type="entry name" value="Exodeoxyribonuclease_I"/>
    <property type="match status" value="1"/>
</dbReference>
<dbReference type="AlphaFoldDB" id="A0A411HJ49"/>
<protein>
    <recommendedName>
        <fullName evidence="3 13">Exodeoxyribonuclease I</fullName>
        <ecNumber evidence="2 13">3.1.11.1</ecNumber>
    </recommendedName>
</protein>
<dbReference type="RefSeq" id="WP_129832678.1">
    <property type="nucleotide sequence ID" value="NZ_CP035704.1"/>
</dbReference>
<dbReference type="InterPro" id="IPR036397">
    <property type="entry name" value="RNaseH_sf"/>
</dbReference>
<dbReference type="EMBL" id="CP035704">
    <property type="protein sequence ID" value="QBB70420.1"/>
    <property type="molecule type" value="Genomic_DNA"/>
</dbReference>
<dbReference type="Proteomes" id="UP000291562">
    <property type="component" value="Chromosome"/>
</dbReference>
<evidence type="ECO:0000259" key="17">
    <source>
        <dbReference type="PROSITE" id="PS51785"/>
    </source>
</evidence>
<evidence type="ECO:0000256" key="13">
    <source>
        <dbReference type="PIRNR" id="PIRNR000977"/>
    </source>
</evidence>
<dbReference type="PROSITE" id="PS51784">
    <property type="entry name" value="EXOI_SH3"/>
    <property type="match status" value="1"/>
</dbReference>
<dbReference type="KEGG" id="xbc:ELE36_08590"/>
<evidence type="ECO:0000256" key="10">
    <source>
        <dbReference type="ARBA" id="ARBA00023125"/>
    </source>
</evidence>
<accession>A0A411HJ49</accession>
<dbReference type="PANTHER" id="PTHR11046">
    <property type="entry name" value="OLIGORIBONUCLEASE, MITOCHONDRIAL"/>
    <property type="match status" value="1"/>
</dbReference>
<dbReference type="GO" id="GO:0006281">
    <property type="term" value="P:DNA repair"/>
    <property type="evidence" value="ECO:0007669"/>
    <property type="project" value="UniProtKB-KW"/>
</dbReference>
<name>A0A411HJ49_9GAMM</name>
<feature type="binding site" evidence="15">
    <location>
        <position position="10"/>
    </location>
    <ligand>
        <name>Mg(2+)</name>
        <dbReference type="ChEBI" id="CHEBI:18420"/>
        <label>1</label>
    </ligand>
</feature>
<dbReference type="InterPro" id="IPR034747">
    <property type="entry name" value="EXOI_SH3"/>
</dbReference>
<evidence type="ECO:0000256" key="15">
    <source>
        <dbReference type="PIRSR" id="PIRSR000977-2"/>
    </source>
</evidence>
<evidence type="ECO:0000259" key="16">
    <source>
        <dbReference type="PROSITE" id="PS51784"/>
    </source>
</evidence>
<dbReference type="Pfam" id="PF00929">
    <property type="entry name" value="RNase_T"/>
    <property type="match status" value="1"/>
</dbReference>
<dbReference type="GO" id="GO:0000175">
    <property type="term" value="F:3'-5'-RNA exonuclease activity"/>
    <property type="evidence" value="ECO:0007669"/>
    <property type="project" value="InterPro"/>
</dbReference>
<keyword evidence="10" id="KW-0238">DNA-binding</keyword>
<feature type="binding site" evidence="14">
    <location>
        <position position="160"/>
    </location>
    <ligand>
        <name>substrate</name>
    </ligand>
</feature>
<dbReference type="FunFam" id="3.30.420.10:FF:000033">
    <property type="entry name" value="Exodeoxyribonuclease I"/>
    <property type="match status" value="1"/>
</dbReference>
<evidence type="ECO:0000256" key="11">
    <source>
        <dbReference type="ARBA" id="ARBA00023204"/>
    </source>
</evidence>
<reference evidence="18 19" key="1">
    <citation type="submission" date="2019-01" db="EMBL/GenBank/DDBJ databases">
        <title>Pseudolysobacter antarctica gen. nov., sp. nov., isolated from Fildes Peninsula, Antarctica.</title>
        <authorList>
            <person name="Wei Z."/>
            <person name="Peng F."/>
        </authorList>
    </citation>
    <scope>NUCLEOTIDE SEQUENCE [LARGE SCALE GENOMIC DNA]</scope>
    <source>
        <strain evidence="18 19">AQ6-296</strain>
    </source>
</reference>
<evidence type="ECO:0000256" key="4">
    <source>
        <dbReference type="ARBA" id="ARBA00022722"/>
    </source>
</evidence>
<evidence type="ECO:0000313" key="19">
    <source>
        <dbReference type="Proteomes" id="UP000291562"/>
    </source>
</evidence>
<keyword evidence="5 15" id="KW-0479">Metal-binding</keyword>
<dbReference type="Gene3D" id="1.20.1280.70">
    <property type="entry name" value="Exonuclease ExoI, domain 3"/>
    <property type="match status" value="1"/>
</dbReference>
<evidence type="ECO:0000256" key="8">
    <source>
        <dbReference type="ARBA" id="ARBA00022839"/>
    </source>
</evidence>
<dbReference type="InterPro" id="IPR023607">
    <property type="entry name" value="Exodeoxyribonuclease_I"/>
</dbReference>
<keyword evidence="9 15" id="KW-0460">Magnesium</keyword>
<evidence type="ECO:0000313" key="18">
    <source>
        <dbReference type="EMBL" id="QBB70420.1"/>
    </source>
</evidence>
<dbReference type="InterPro" id="IPR013520">
    <property type="entry name" value="Ribonucl_H"/>
</dbReference>
<dbReference type="InterPro" id="IPR058561">
    <property type="entry name" value="Exonuc_1_C"/>
</dbReference>
<dbReference type="OrthoDB" id="9763470at2"/>
<dbReference type="Gene3D" id="3.30.1520.20">
    <property type="entry name" value="Exonuclease ExoI, domain 2"/>
    <property type="match status" value="1"/>
</dbReference>
<dbReference type="CDD" id="cd06138">
    <property type="entry name" value="ExoI_N"/>
    <property type="match status" value="1"/>
</dbReference>
<dbReference type="GO" id="GO:0008310">
    <property type="term" value="F:single-stranded DNA 3'-5' DNA exonuclease activity"/>
    <property type="evidence" value="ECO:0007669"/>
    <property type="project" value="UniProtKB-EC"/>
</dbReference>
<evidence type="ECO:0000256" key="5">
    <source>
        <dbReference type="ARBA" id="ARBA00022723"/>
    </source>
</evidence>
<dbReference type="Gene3D" id="3.30.420.10">
    <property type="entry name" value="Ribonuclease H-like superfamily/Ribonuclease H"/>
    <property type="match status" value="1"/>
</dbReference>
<keyword evidence="7 13" id="KW-0378">Hydrolase</keyword>
<sequence length="481" mass="54284">MSTGTFFWHDYETFGADPRRDRPSQFAGVRTTLDLELIGEPLQLYCQPPRDVLPHPEACLLTGITPQIAAREGVLEAEFAAQIHEALAEPGTCGVGYNSLRFDDEVTRHLLYRNFHDPYAREWEHGNSRWDLIDLLRLCYALRPDGVQWPLRDDGVPSFRLGDLTAANHLAHANAHDALSDVHATIALARLIRVRQPRLFNYFFELRRKQKIFGLLDYAHMTPLLHASSRYPATRGCLAMIAPLSAHPTQPNGVIVIDLDSDPTDLIELDAEDIADRVFTPRADLPEDVARIPLKTVHANRSPALAPLSALNGVDLARIQLDLERCQRHLAMLREADGIAEKVRKVFAAATPFDAAADPELALYAGFPNDADKRMMREVRHLSPQLLATNAPVFRDARYVELLFRYRARNFPDTLDPAERKRWHAFRKTRLTTQSPGTTLTLDDYFAIIATHRENADLPSSQHAVLDALEAWGHELSREIT</sequence>
<evidence type="ECO:0000256" key="1">
    <source>
        <dbReference type="ARBA" id="ARBA00000563"/>
    </source>
</evidence>
<evidence type="ECO:0000256" key="6">
    <source>
        <dbReference type="ARBA" id="ARBA00022763"/>
    </source>
</evidence>
<organism evidence="18 19">
    <name type="scientific">Pseudolysobacter antarcticus</name>
    <dbReference type="NCBI Taxonomy" id="2511995"/>
    <lineage>
        <taxon>Bacteria</taxon>
        <taxon>Pseudomonadati</taxon>
        <taxon>Pseudomonadota</taxon>
        <taxon>Gammaproteobacteria</taxon>
        <taxon>Lysobacterales</taxon>
        <taxon>Rhodanobacteraceae</taxon>
        <taxon>Pseudolysobacter</taxon>
    </lineage>
</organism>
<dbReference type="InterPro" id="IPR013620">
    <property type="entry name" value="Exonuc_1_SH3"/>
</dbReference>
<feature type="domain" description="ExoI SH3-like" evidence="16">
    <location>
        <begin position="197"/>
        <end position="351"/>
    </location>
</feature>
<feature type="binding site" evidence="15">
    <location>
        <position position="181"/>
    </location>
    <ligand>
        <name>Mg(2+)</name>
        <dbReference type="ChEBI" id="CHEBI:18420"/>
        <label>2</label>
    </ligand>
</feature>
<keyword evidence="19" id="KW-1185">Reference proteome</keyword>
<dbReference type="PANTHER" id="PTHR11046:SF11">
    <property type="entry name" value="EXODEOXYRIBONUCLEASE I"/>
    <property type="match status" value="1"/>
</dbReference>
<dbReference type="GO" id="GO:0003677">
    <property type="term" value="F:DNA binding"/>
    <property type="evidence" value="ECO:0007669"/>
    <property type="project" value="UniProtKB-KW"/>
</dbReference>
<keyword evidence="4 13" id="KW-0540">Nuclease</keyword>
<dbReference type="Pfam" id="PF26016">
    <property type="entry name" value="ExoI_C"/>
    <property type="match status" value="1"/>
</dbReference>
<keyword evidence="6 13" id="KW-0227">DNA damage</keyword>
<dbReference type="EC" id="3.1.11.1" evidence="2 13"/>
<dbReference type="Gene3D" id="1.10.287.1240">
    <property type="match status" value="1"/>
</dbReference>
<dbReference type="Pfam" id="PF08411">
    <property type="entry name" value="ExoI_SH3"/>
    <property type="match status" value="1"/>
</dbReference>
<evidence type="ECO:0000256" key="3">
    <source>
        <dbReference type="ARBA" id="ARBA00019900"/>
    </source>
</evidence>
<evidence type="ECO:0000256" key="9">
    <source>
        <dbReference type="ARBA" id="ARBA00022842"/>
    </source>
</evidence>
<evidence type="ECO:0000256" key="7">
    <source>
        <dbReference type="ARBA" id="ARBA00022801"/>
    </source>
</evidence>
<comment type="subunit">
    <text evidence="12">Monomer. Interacts with ssb (via C-terminus); this interaction stimulates the exonuclease activity by recruiting the enzyme to its substrate.</text>
</comment>
<evidence type="ECO:0000256" key="14">
    <source>
        <dbReference type="PIRSR" id="PIRSR000977-1"/>
    </source>
</evidence>
<dbReference type="GO" id="GO:0046872">
    <property type="term" value="F:metal ion binding"/>
    <property type="evidence" value="ECO:0007669"/>
    <property type="project" value="UniProtKB-KW"/>
</dbReference>
<evidence type="ECO:0000256" key="2">
    <source>
        <dbReference type="ARBA" id="ARBA00012108"/>
    </source>
</evidence>
<dbReference type="SUPFAM" id="SSF53098">
    <property type="entry name" value="Ribonuclease H-like"/>
    <property type="match status" value="1"/>
</dbReference>
<feature type="binding site" evidence="15">
    <location>
        <position position="12"/>
    </location>
    <ligand>
        <name>Mg(2+)</name>
        <dbReference type="ChEBI" id="CHEBI:18420"/>
        <label>2</label>
    </ligand>
</feature>
<dbReference type="InterPro" id="IPR022894">
    <property type="entry name" value="Oligoribonuclease"/>
</dbReference>
<dbReference type="PROSITE" id="PS51785">
    <property type="entry name" value="EXOI_C"/>
    <property type="match status" value="1"/>
</dbReference>
<comment type="catalytic activity">
    <reaction evidence="1 13">
        <text>Exonucleolytic cleavage in the 3'- to 5'-direction to yield nucleoside 5'-phosphates.</text>
        <dbReference type="EC" id="3.1.11.1"/>
    </reaction>
</comment>
<keyword evidence="11 13" id="KW-0234">DNA repair</keyword>
<feature type="domain" description="ExoI C-terminal" evidence="17">
    <location>
        <begin position="355"/>
        <end position="477"/>
    </location>
</feature>
<keyword evidence="8 13" id="KW-0269">Exonuclease</keyword>
<comment type="cofactor">
    <cofactor evidence="15">
        <name>Mg(2+)</name>
        <dbReference type="ChEBI" id="CHEBI:18420"/>
    </cofactor>
    <text evidence="15">Binds 2 Mg(2+) ions per monomer.</text>
</comment>
<feature type="binding site" evidence="14">
    <location>
        <position position="12"/>
    </location>
    <ligand>
        <name>substrate</name>
    </ligand>
</feature>
<evidence type="ECO:0000256" key="12">
    <source>
        <dbReference type="ARBA" id="ARBA00046792"/>
    </source>
</evidence>
<proteinExistence type="predicted"/>
<dbReference type="NCBIfam" id="NF008746">
    <property type="entry name" value="PRK11779.1"/>
    <property type="match status" value="1"/>
</dbReference>
<dbReference type="InterPro" id="IPR012337">
    <property type="entry name" value="RNaseH-like_sf"/>
</dbReference>
<dbReference type="InterPro" id="IPR038649">
    <property type="entry name" value="EXOI_SH3_sf"/>
</dbReference>